<sequence>MAQQWIWEALAMGKEKALKGVDTSNFDWRSVHPDFGSPLHAVLFGKIRDDTGTESDGSAANGDGFGDLIGDDVAEKQSRLALLRMAMERGADPDATAPASCDVQKFWFLEKRGQRKETKSIVFAEKSAFQCLLAAERAIKMTDAADWKEDLEAIDEAIDILSSSACRASLAVSEGVVETWERVLDDTESADVAILVEDRQGPDDGCQPTKWEGVDDTDEAGQVLVHSSVLRGASPVLRAMLATKGMREGRRKVIEAKGCCLPSLRLLLSLIYTGTVAAGEEPSAAAMLMALDLAHRWQVLHVVQMLASALQRRLDIDCLEPVMDAASRFQLPSLLSACRTFISSHASELRGRLGKEMELASGGAGSGAGGSTARAEILRILRSECSSKKGSPRPTKRSRRVL</sequence>
<dbReference type="InterPro" id="IPR011333">
    <property type="entry name" value="SKP1/BTB/POZ_sf"/>
</dbReference>
<dbReference type="Pfam" id="PF00651">
    <property type="entry name" value="BTB"/>
    <property type="match status" value="1"/>
</dbReference>
<protein>
    <recommendedName>
        <fullName evidence="1">BTB domain-containing protein</fullName>
    </recommendedName>
</protein>
<organism evidence="2">
    <name type="scientific">Alexandrium catenella</name>
    <name type="common">Red tide dinoflagellate</name>
    <name type="synonym">Gonyaulax catenella</name>
    <dbReference type="NCBI Taxonomy" id="2925"/>
    <lineage>
        <taxon>Eukaryota</taxon>
        <taxon>Sar</taxon>
        <taxon>Alveolata</taxon>
        <taxon>Dinophyceae</taxon>
        <taxon>Gonyaulacales</taxon>
        <taxon>Pyrocystaceae</taxon>
        <taxon>Alexandrium</taxon>
    </lineage>
</organism>
<dbReference type="InterPro" id="IPR051481">
    <property type="entry name" value="BTB-POZ/Galectin-3-binding"/>
</dbReference>
<dbReference type="SMART" id="SM00225">
    <property type="entry name" value="BTB"/>
    <property type="match status" value="1"/>
</dbReference>
<gene>
    <name evidence="2" type="ORF">ACAT0790_LOCUS54461</name>
</gene>
<dbReference type="Gene3D" id="3.30.710.10">
    <property type="entry name" value="Potassium Channel Kv1.1, Chain A"/>
    <property type="match status" value="1"/>
</dbReference>
<dbReference type="InterPro" id="IPR000210">
    <property type="entry name" value="BTB/POZ_dom"/>
</dbReference>
<dbReference type="PANTHER" id="PTHR24410">
    <property type="entry name" value="HL07962P-RELATED"/>
    <property type="match status" value="1"/>
</dbReference>
<evidence type="ECO:0000313" key="2">
    <source>
        <dbReference type="EMBL" id="CAD9177692.1"/>
    </source>
</evidence>
<dbReference type="EMBL" id="HBGE01091414">
    <property type="protein sequence ID" value="CAD9177692.1"/>
    <property type="molecule type" value="Transcribed_RNA"/>
</dbReference>
<dbReference type="SUPFAM" id="SSF54695">
    <property type="entry name" value="POZ domain"/>
    <property type="match status" value="1"/>
</dbReference>
<reference evidence="2" key="1">
    <citation type="submission" date="2021-01" db="EMBL/GenBank/DDBJ databases">
        <authorList>
            <person name="Corre E."/>
            <person name="Pelletier E."/>
            <person name="Niang G."/>
            <person name="Scheremetjew M."/>
            <person name="Finn R."/>
            <person name="Kale V."/>
            <person name="Holt S."/>
            <person name="Cochrane G."/>
            <person name="Meng A."/>
            <person name="Brown T."/>
            <person name="Cohen L."/>
        </authorList>
    </citation>
    <scope>NUCLEOTIDE SEQUENCE</scope>
    <source>
        <strain evidence="2">OF101</strain>
    </source>
</reference>
<dbReference type="PROSITE" id="PS50097">
    <property type="entry name" value="BTB"/>
    <property type="match status" value="1"/>
</dbReference>
<dbReference type="AlphaFoldDB" id="A0A7S1WNA5"/>
<dbReference type="PANTHER" id="PTHR24410:SF23">
    <property type="entry name" value="BTB DOMAIN-CONTAINING PROTEIN-RELATED"/>
    <property type="match status" value="1"/>
</dbReference>
<proteinExistence type="predicted"/>
<name>A0A7S1WNA5_ALECA</name>
<feature type="domain" description="BTB" evidence="1">
    <location>
        <begin position="190"/>
        <end position="280"/>
    </location>
</feature>
<accession>A0A7S1WNA5</accession>
<evidence type="ECO:0000259" key="1">
    <source>
        <dbReference type="PROSITE" id="PS50097"/>
    </source>
</evidence>